<evidence type="ECO:0000313" key="7">
    <source>
        <dbReference type="EMBL" id="PSK40712.1"/>
    </source>
</evidence>
<evidence type="ECO:0000256" key="4">
    <source>
        <dbReference type="ARBA" id="ARBA00022679"/>
    </source>
</evidence>
<keyword evidence="4" id="KW-0808">Transferase</keyword>
<dbReference type="Gene3D" id="3.40.640.10">
    <property type="entry name" value="Type I PLP-dependent aspartate aminotransferase-like (Major domain)"/>
    <property type="match status" value="1"/>
</dbReference>
<dbReference type="InterPro" id="IPR050859">
    <property type="entry name" value="Class-I_PLP-dep_aminotransf"/>
</dbReference>
<feature type="domain" description="Aminotransferase class I/classII large" evidence="6">
    <location>
        <begin position="114"/>
        <end position="498"/>
    </location>
</feature>
<dbReference type="InterPro" id="IPR015421">
    <property type="entry name" value="PyrdxlP-dep_Trfase_major"/>
</dbReference>
<keyword evidence="5" id="KW-0663">Pyridoxal phosphate</keyword>
<name>A0A2P7YXN1_9ASCO</name>
<evidence type="ECO:0000256" key="5">
    <source>
        <dbReference type="ARBA" id="ARBA00022898"/>
    </source>
</evidence>
<evidence type="ECO:0000259" key="6">
    <source>
        <dbReference type="Pfam" id="PF00155"/>
    </source>
</evidence>
<accession>A0A2P7YXN1</accession>
<dbReference type="CDD" id="cd00609">
    <property type="entry name" value="AAT_like"/>
    <property type="match status" value="1"/>
</dbReference>
<organism evidence="7 8">
    <name type="scientific">Candidozyma pseudohaemuli</name>
    <dbReference type="NCBI Taxonomy" id="418784"/>
    <lineage>
        <taxon>Eukaryota</taxon>
        <taxon>Fungi</taxon>
        <taxon>Dikarya</taxon>
        <taxon>Ascomycota</taxon>
        <taxon>Saccharomycotina</taxon>
        <taxon>Pichiomycetes</taxon>
        <taxon>Metschnikowiaceae</taxon>
        <taxon>Candidozyma</taxon>
    </lineage>
</organism>
<dbReference type="GO" id="GO:0047536">
    <property type="term" value="F:2-aminoadipate transaminase activity"/>
    <property type="evidence" value="ECO:0007669"/>
    <property type="project" value="TreeGrafter"/>
</dbReference>
<dbReference type="GO" id="GO:0006571">
    <property type="term" value="P:tyrosine biosynthetic process"/>
    <property type="evidence" value="ECO:0007669"/>
    <property type="project" value="TreeGrafter"/>
</dbReference>
<gene>
    <name evidence="7" type="ORF">C7M61_000362</name>
</gene>
<dbReference type="GO" id="GO:0008793">
    <property type="term" value="F:aromatic-amino-acid transaminase activity"/>
    <property type="evidence" value="ECO:0007669"/>
    <property type="project" value="TreeGrafter"/>
</dbReference>
<dbReference type="InterPro" id="IPR015424">
    <property type="entry name" value="PyrdxlP-dep_Trfase"/>
</dbReference>
<proteinExistence type="inferred from homology"/>
<evidence type="ECO:0000313" key="8">
    <source>
        <dbReference type="Proteomes" id="UP000241107"/>
    </source>
</evidence>
<dbReference type="PANTHER" id="PTHR42790:SF2">
    <property type="entry name" value="AROMATIC AMINO ACID AMINOTRANSFERASE 2"/>
    <property type="match status" value="1"/>
</dbReference>
<protein>
    <recommendedName>
        <fullName evidence="6">Aminotransferase class I/classII large domain-containing protein</fullName>
    </recommendedName>
</protein>
<dbReference type="InterPro" id="IPR004839">
    <property type="entry name" value="Aminotransferase_I/II_large"/>
</dbReference>
<evidence type="ECO:0000256" key="3">
    <source>
        <dbReference type="ARBA" id="ARBA00022576"/>
    </source>
</evidence>
<comment type="caution">
    <text evidence="7">The sequence shown here is derived from an EMBL/GenBank/DDBJ whole genome shotgun (WGS) entry which is preliminary data.</text>
</comment>
<dbReference type="EMBL" id="PYFQ01000001">
    <property type="protein sequence ID" value="PSK40712.1"/>
    <property type="molecule type" value="Genomic_DNA"/>
</dbReference>
<evidence type="ECO:0000256" key="2">
    <source>
        <dbReference type="ARBA" id="ARBA00007441"/>
    </source>
</evidence>
<keyword evidence="3" id="KW-0032">Aminotransferase</keyword>
<comment type="cofactor">
    <cofactor evidence="1">
        <name>pyridoxal 5'-phosphate</name>
        <dbReference type="ChEBI" id="CHEBI:597326"/>
    </cofactor>
</comment>
<dbReference type="VEuPathDB" id="FungiDB:C7M61_000362"/>
<dbReference type="Proteomes" id="UP000241107">
    <property type="component" value="Unassembled WGS sequence"/>
</dbReference>
<dbReference type="PANTHER" id="PTHR42790">
    <property type="entry name" value="AMINOTRANSFERASE"/>
    <property type="match status" value="1"/>
</dbReference>
<dbReference type="Pfam" id="PF00155">
    <property type="entry name" value="Aminotran_1_2"/>
    <property type="match status" value="1"/>
</dbReference>
<reference evidence="7 8" key="1">
    <citation type="submission" date="2018-03" db="EMBL/GenBank/DDBJ databases">
        <title>Candida pseudohaemulonii genome assembly and annotation.</title>
        <authorList>
            <person name="Munoz J.F."/>
            <person name="Gade L.G."/>
            <person name="Chow N.A."/>
            <person name="Litvintseva A.P."/>
            <person name="Loparev V.N."/>
            <person name="Cuomo C.A."/>
        </authorList>
    </citation>
    <scope>NUCLEOTIDE SEQUENCE [LARGE SCALE GENOMIC DNA]</scope>
    <source>
        <strain evidence="7 8">B12108</strain>
    </source>
</reference>
<dbReference type="SUPFAM" id="SSF53383">
    <property type="entry name" value="PLP-dependent transferases"/>
    <property type="match status" value="1"/>
</dbReference>
<dbReference type="OrthoDB" id="691673at2759"/>
<dbReference type="GeneID" id="36563755"/>
<dbReference type="GO" id="GO:0009074">
    <property type="term" value="P:aromatic amino acid family catabolic process"/>
    <property type="evidence" value="ECO:0007669"/>
    <property type="project" value="TreeGrafter"/>
</dbReference>
<dbReference type="GO" id="GO:0030170">
    <property type="term" value="F:pyridoxal phosphate binding"/>
    <property type="evidence" value="ECO:0007669"/>
    <property type="project" value="InterPro"/>
</dbReference>
<dbReference type="GO" id="GO:0019878">
    <property type="term" value="P:lysine biosynthetic process via aminoadipic acid"/>
    <property type="evidence" value="ECO:0007669"/>
    <property type="project" value="TreeGrafter"/>
</dbReference>
<dbReference type="AlphaFoldDB" id="A0A2P7YXN1"/>
<keyword evidence="8" id="KW-1185">Reference proteome</keyword>
<comment type="similarity">
    <text evidence="2">Belongs to the class-I pyridoxal-phosphate-dependent aminotransferase family.</text>
</comment>
<dbReference type="RefSeq" id="XP_024715411.1">
    <property type="nucleotide sequence ID" value="XM_024855812.1"/>
</dbReference>
<evidence type="ECO:0000256" key="1">
    <source>
        <dbReference type="ARBA" id="ARBA00001933"/>
    </source>
</evidence>
<dbReference type="STRING" id="418784.A0A2P7YXN1"/>
<sequence length="514" mass="57673">MAHLISQRANSRRRLHFALFDTDDAPEGFEPHPDPLWLDAGMPNAGFFPIELLQVNVVDYPFQKSLLLPLGNISLENLNSSGSGVEDSLKRLTTTGESKNHVIIPKKSQDLKLIDLSRGLQYSEVEGIPQLLQFTRDLIKKAHPPKYEDWTTILSNGAGDGLNKAADAFLDPGDIILVEEFTFTPFLQNINNAGAIPVPLKLDLDSTPDKSNGLDIDYLINLLENWDQLQPEHTGKKPKALYTIASGQNPTGFTQSVKFRQRVYNLAEKYDFAIIEDDPYGYLTLPPFSSPDGLAKMTDFLTIEDFLENHLMPSYLTFDTSGRVLRIETFSKLFAPGLRLGFIVGHKDVIRAISNYANVVTRSSSGTSQLLVNNVIEQSFGGVEGWLKWVLKIRLAYINRRNVLLGGLYDLDAYKNGYFDIIDPRAGMFASVIVNFPEGTNVPDKMKLLQFKFRAIGVKVVTGLNMAIDKKFSEPRGNFFRLTYAVAASDHELREGAQRFSKAIYEFFQKGLKY</sequence>